<dbReference type="EMBL" id="JAAAXW010000530">
    <property type="protein sequence ID" value="KAF9536843.1"/>
    <property type="molecule type" value="Genomic_DNA"/>
</dbReference>
<keyword evidence="2" id="KW-1185">Reference proteome</keyword>
<evidence type="ECO:0000313" key="1">
    <source>
        <dbReference type="EMBL" id="KAF9536843.1"/>
    </source>
</evidence>
<sequence>MTACSPLRVVSIMKSGFWLRSLAALERHSETLEGLRLYGGDGLRSWMCHWIAASFPKLRSLKLGRVFAHELVKGPRAEEARRSQLAKDTIDDNEMLQKEIATGKHEMVDVFNEAMARFTATRDVLGVRPWVCLKLVHLTMCFAFPLEQAMVDWDEQVFRQISKLDCLESLNLGQSVFLDDHVIHGENTRGLQLKAQSGLTLLVPLKKLVTLKFVGTHQNLDEQDLLWILNQWSSLKEISRGLHKDKEIREKLWPLVEARGIELLLRSYELGDGSEDEYEADEDFYSDFE</sequence>
<proteinExistence type="predicted"/>
<evidence type="ECO:0000313" key="2">
    <source>
        <dbReference type="Proteomes" id="UP000723463"/>
    </source>
</evidence>
<comment type="caution">
    <text evidence="1">The sequence shown here is derived from an EMBL/GenBank/DDBJ whole genome shotgun (WGS) entry which is preliminary data.</text>
</comment>
<reference evidence="1" key="1">
    <citation type="journal article" date="2020" name="Fungal Divers.">
        <title>Resolving the Mortierellaceae phylogeny through synthesis of multi-gene phylogenetics and phylogenomics.</title>
        <authorList>
            <person name="Vandepol N."/>
            <person name="Liber J."/>
            <person name="Desiro A."/>
            <person name="Na H."/>
            <person name="Kennedy M."/>
            <person name="Barry K."/>
            <person name="Grigoriev I.V."/>
            <person name="Miller A.N."/>
            <person name="O'Donnell K."/>
            <person name="Stajich J.E."/>
            <person name="Bonito G."/>
        </authorList>
    </citation>
    <scope>NUCLEOTIDE SEQUENCE</scope>
    <source>
        <strain evidence="1">NRRL 2591</strain>
    </source>
</reference>
<dbReference type="Proteomes" id="UP000723463">
    <property type="component" value="Unassembled WGS sequence"/>
</dbReference>
<protein>
    <submittedName>
        <fullName evidence="1">Uncharacterized protein</fullName>
    </submittedName>
</protein>
<dbReference type="AlphaFoldDB" id="A0A9P6EWW3"/>
<gene>
    <name evidence="1" type="ORF">EC957_009579</name>
</gene>
<organism evidence="1 2">
    <name type="scientific">Mortierella hygrophila</name>
    <dbReference type="NCBI Taxonomy" id="979708"/>
    <lineage>
        <taxon>Eukaryota</taxon>
        <taxon>Fungi</taxon>
        <taxon>Fungi incertae sedis</taxon>
        <taxon>Mucoromycota</taxon>
        <taxon>Mortierellomycotina</taxon>
        <taxon>Mortierellomycetes</taxon>
        <taxon>Mortierellales</taxon>
        <taxon>Mortierellaceae</taxon>
        <taxon>Mortierella</taxon>
    </lineage>
</organism>
<accession>A0A9P6EWW3</accession>
<name>A0A9P6EWW3_9FUNG</name>